<evidence type="ECO:0000256" key="5">
    <source>
        <dbReference type="ARBA" id="ARBA00022679"/>
    </source>
</evidence>
<keyword evidence="5 8" id="KW-0808">Transferase</keyword>
<dbReference type="CDD" id="cd00609">
    <property type="entry name" value="AAT_like"/>
    <property type="match status" value="1"/>
</dbReference>
<dbReference type="InterPro" id="IPR015422">
    <property type="entry name" value="PyrdxlP-dep_Trfase_small"/>
</dbReference>
<comment type="similarity">
    <text evidence="2">Belongs to the class-I pyridoxal-phosphate-dependent aminotransferase family.</text>
</comment>
<keyword evidence="9" id="KW-1185">Reference proteome</keyword>
<dbReference type="EMBL" id="JANBQD010000188">
    <property type="protein sequence ID" value="KAJ1986203.1"/>
    <property type="molecule type" value="Genomic_DNA"/>
</dbReference>
<dbReference type="EC" id="2.6.1.1" evidence="8"/>
<dbReference type="PRINTS" id="PR00799">
    <property type="entry name" value="TRANSAMINASE"/>
</dbReference>
<feature type="domain" description="Aminotransferase class I/classII large" evidence="7">
    <location>
        <begin position="57"/>
        <end position="426"/>
    </location>
</feature>
<comment type="caution">
    <text evidence="8">The sequence shown here is derived from an EMBL/GenBank/DDBJ whole genome shotgun (WGS) entry which is preliminary data.</text>
</comment>
<evidence type="ECO:0000256" key="3">
    <source>
        <dbReference type="ARBA" id="ARBA00011738"/>
    </source>
</evidence>
<evidence type="ECO:0000256" key="6">
    <source>
        <dbReference type="ARBA" id="ARBA00022898"/>
    </source>
</evidence>
<accession>A0ABQ8PCY4</accession>
<dbReference type="InterPro" id="IPR004839">
    <property type="entry name" value="Aminotransferase_I/II_large"/>
</dbReference>
<keyword evidence="4 8" id="KW-0032">Aminotransferase</keyword>
<reference evidence="8" key="1">
    <citation type="submission" date="2022-07" db="EMBL/GenBank/DDBJ databases">
        <title>Phylogenomic reconstructions and comparative analyses of Kickxellomycotina fungi.</title>
        <authorList>
            <person name="Reynolds N.K."/>
            <person name="Stajich J.E."/>
            <person name="Barry K."/>
            <person name="Grigoriev I.V."/>
            <person name="Crous P."/>
            <person name="Smith M.E."/>
        </authorList>
    </citation>
    <scope>NUCLEOTIDE SEQUENCE</scope>
    <source>
        <strain evidence="8">BCRC 34882</strain>
    </source>
</reference>
<dbReference type="GO" id="GO:0004069">
    <property type="term" value="F:L-aspartate:2-oxoglutarate aminotransferase activity"/>
    <property type="evidence" value="ECO:0007669"/>
    <property type="project" value="UniProtKB-EC"/>
</dbReference>
<sequence length="434" mass="47104">MDKTNSTATSRLNGVLSHLSSHHRNSTMLAYFANIPQAPPDGILKLSVMSKADPSPEKVDLGVGAYRDDAGSPWVLPVVNKAQKRLEADPAFNHEYLAIGGLPALTGGAQSLMFGADSPAVDERRVYSIQTISGTGANMLAAVFLKQFGQPQDAAVYISKPTWGNHRSIFQTAGHEVREYRYCNYDTLGLDIDGMLADLRAAPKGQIVVLHACAHNPTGIDPTAAQWQQIADVMAERSHFPFFDCAYQGFATGDVDRDAYAVRLFVSRGFELLVAQSFAKNMGLYGERTGCLHAVTQSADLVPAVSSQLNRLSRATISTASAYGAKVAGVVLQDPALYAEWLDNMAEMSSRIKTMRDLLRDKLVALGTPGSWDHVTRQIGMFSFTGLSKPQVAALKEQYHLYMTEDGRISVAGLNSGNIDYVARSIDAVVRNIK</sequence>
<dbReference type="InterPro" id="IPR015421">
    <property type="entry name" value="PyrdxlP-dep_Trfase_major"/>
</dbReference>
<evidence type="ECO:0000259" key="7">
    <source>
        <dbReference type="Pfam" id="PF00155"/>
    </source>
</evidence>
<comment type="subunit">
    <text evidence="3">Homodimer.</text>
</comment>
<dbReference type="Gene3D" id="3.40.640.10">
    <property type="entry name" value="Type I PLP-dependent aspartate aminotransferase-like (Major domain)"/>
    <property type="match status" value="1"/>
</dbReference>
<dbReference type="InterPro" id="IPR015424">
    <property type="entry name" value="PyrdxlP-dep_Trfase"/>
</dbReference>
<dbReference type="InterPro" id="IPR000796">
    <property type="entry name" value="Asp_trans"/>
</dbReference>
<evidence type="ECO:0000256" key="2">
    <source>
        <dbReference type="ARBA" id="ARBA00007441"/>
    </source>
</evidence>
<protein>
    <submittedName>
        <fullName evidence="8">Aspartate aminotransferase, cytoplasmic</fullName>
        <ecNumber evidence="8">2.6.1.1</ecNumber>
    </submittedName>
</protein>
<name>A0ABQ8PCY4_9FUNG</name>
<evidence type="ECO:0000313" key="9">
    <source>
        <dbReference type="Proteomes" id="UP001151295"/>
    </source>
</evidence>
<dbReference type="Gene3D" id="3.90.1150.10">
    <property type="entry name" value="Aspartate Aminotransferase, domain 1"/>
    <property type="match status" value="1"/>
</dbReference>
<dbReference type="Proteomes" id="UP001151295">
    <property type="component" value="Unassembled WGS sequence"/>
</dbReference>
<evidence type="ECO:0000256" key="1">
    <source>
        <dbReference type="ARBA" id="ARBA00001933"/>
    </source>
</evidence>
<dbReference type="SUPFAM" id="SSF53383">
    <property type="entry name" value="PLP-dependent transferases"/>
    <property type="match status" value="1"/>
</dbReference>
<evidence type="ECO:0000313" key="8">
    <source>
        <dbReference type="EMBL" id="KAJ1986203.1"/>
    </source>
</evidence>
<dbReference type="NCBIfam" id="NF006719">
    <property type="entry name" value="PRK09257.1"/>
    <property type="match status" value="1"/>
</dbReference>
<dbReference type="Pfam" id="PF00155">
    <property type="entry name" value="Aminotran_1_2"/>
    <property type="match status" value="1"/>
</dbReference>
<comment type="cofactor">
    <cofactor evidence="1">
        <name>pyridoxal 5'-phosphate</name>
        <dbReference type="ChEBI" id="CHEBI:597326"/>
    </cofactor>
</comment>
<organism evidence="8 9">
    <name type="scientific">Coemansia umbellata</name>
    <dbReference type="NCBI Taxonomy" id="1424467"/>
    <lineage>
        <taxon>Eukaryota</taxon>
        <taxon>Fungi</taxon>
        <taxon>Fungi incertae sedis</taxon>
        <taxon>Zoopagomycota</taxon>
        <taxon>Kickxellomycotina</taxon>
        <taxon>Kickxellomycetes</taxon>
        <taxon>Kickxellales</taxon>
        <taxon>Kickxellaceae</taxon>
        <taxon>Coemansia</taxon>
    </lineage>
</organism>
<gene>
    <name evidence="8" type="primary">aat2</name>
    <name evidence="8" type="ORF">EDC05_006380</name>
</gene>
<dbReference type="PANTHER" id="PTHR11879:SF55">
    <property type="entry name" value="GLUTAMATE OXALOACETATE TRANSAMINASE 1, ISOFORM B"/>
    <property type="match status" value="1"/>
</dbReference>
<keyword evidence="6" id="KW-0663">Pyridoxal phosphate</keyword>
<evidence type="ECO:0000256" key="4">
    <source>
        <dbReference type="ARBA" id="ARBA00022576"/>
    </source>
</evidence>
<dbReference type="PANTHER" id="PTHR11879">
    <property type="entry name" value="ASPARTATE AMINOTRANSFERASE"/>
    <property type="match status" value="1"/>
</dbReference>
<proteinExistence type="inferred from homology"/>